<gene>
    <name evidence="9" type="ORF">EVOR1521_LOCUS17625</name>
</gene>
<protein>
    <recommendedName>
        <fullName evidence="8">Ion transport domain-containing protein</fullName>
    </recommendedName>
</protein>
<feature type="transmembrane region" description="Helical" evidence="7">
    <location>
        <begin position="297"/>
        <end position="320"/>
    </location>
</feature>
<name>A0AA36N6Q9_9DINO</name>
<keyword evidence="10" id="KW-1185">Reference proteome</keyword>
<keyword evidence="5" id="KW-0175">Coiled coil</keyword>
<evidence type="ECO:0000256" key="7">
    <source>
        <dbReference type="SAM" id="Phobius"/>
    </source>
</evidence>
<evidence type="ECO:0000256" key="4">
    <source>
        <dbReference type="ARBA" id="ARBA00023136"/>
    </source>
</evidence>
<reference evidence="9" key="1">
    <citation type="submission" date="2023-08" db="EMBL/GenBank/DDBJ databases">
        <authorList>
            <person name="Chen Y."/>
            <person name="Shah S."/>
            <person name="Dougan E. K."/>
            <person name="Thang M."/>
            <person name="Chan C."/>
        </authorList>
    </citation>
    <scope>NUCLEOTIDE SEQUENCE</scope>
</reference>
<dbReference type="PANTHER" id="PTHR10037:SF62">
    <property type="entry name" value="SODIUM CHANNEL PROTEIN 60E"/>
    <property type="match status" value="1"/>
</dbReference>
<feature type="transmembrane region" description="Helical" evidence="7">
    <location>
        <begin position="419"/>
        <end position="448"/>
    </location>
</feature>
<dbReference type="InterPro" id="IPR043203">
    <property type="entry name" value="VGCC_Ca_Na"/>
</dbReference>
<dbReference type="SUPFAM" id="SSF81324">
    <property type="entry name" value="Voltage-gated potassium channels"/>
    <property type="match status" value="1"/>
</dbReference>
<proteinExistence type="predicted"/>
<evidence type="ECO:0000256" key="2">
    <source>
        <dbReference type="ARBA" id="ARBA00022692"/>
    </source>
</evidence>
<evidence type="ECO:0000256" key="6">
    <source>
        <dbReference type="SAM" id="MobiDB-lite"/>
    </source>
</evidence>
<comment type="subcellular location">
    <subcellularLocation>
        <location evidence="1">Membrane</location>
        <topology evidence="1">Multi-pass membrane protein</topology>
    </subcellularLocation>
</comment>
<dbReference type="Pfam" id="PF00520">
    <property type="entry name" value="Ion_trans"/>
    <property type="match status" value="1"/>
</dbReference>
<feature type="compositionally biased region" description="Low complexity" evidence="6">
    <location>
        <begin position="96"/>
        <end position="109"/>
    </location>
</feature>
<feature type="transmembrane region" description="Helical" evidence="7">
    <location>
        <begin position="341"/>
        <end position="369"/>
    </location>
</feature>
<evidence type="ECO:0000259" key="8">
    <source>
        <dbReference type="Pfam" id="PF00520"/>
    </source>
</evidence>
<dbReference type="EMBL" id="CAUJNA010002358">
    <property type="protein sequence ID" value="CAJ1392560.1"/>
    <property type="molecule type" value="Genomic_DNA"/>
</dbReference>
<keyword evidence="3 7" id="KW-1133">Transmembrane helix</keyword>
<evidence type="ECO:0000313" key="9">
    <source>
        <dbReference type="EMBL" id="CAJ1392560.1"/>
    </source>
</evidence>
<dbReference type="GO" id="GO:0001518">
    <property type="term" value="C:voltage-gated sodium channel complex"/>
    <property type="evidence" value="ECO:0007669"/>
    <property type="project" value="TreeGrafter"/>
</dbReference>
<dbReference type="GO" id="GO:0005248">
    <property type="term" value="F:voltage-gated sodium channel activity"/>
    <property type="evidence" value="ECO:0007669"/>
    <property type="project" value="TreeGrafter"/>
</dbReference>
<evidence type="ECO:0000313" key="10">
    <source>
        <dbReference type="Proteomes" id="UP001178507"/>
    </source>
</evidence>
<feature type="transmembrane region" description="Helical" evidence="7">
    <location>
        <begin position="243"/>
        <end position="262"/>
    </location>
</feature>
<feature type="region of interest" description="Disordered" evidence="6">
    <location>
        <begin position="144"/>
        <end position="173"/>
    </location>
</feature>
<dbReference type="AlphaFoldDB" id="A0AA36N6Q9"/>
<feature type="coiled-coil region" evidence="5">
    <location>
        <begin position="565"/>
        <end position="599"/>
    </location>
</feature>
<feature type="region of interest" description="Disordered" evidence="6">
    <location>
        <begin position="91"/>
        <end position="110"/>
    </location>
</feature>
<dbReference type="InterPro" id="IPR027359">
    <property type="entry name" value="Volt_channel_dom_sf"/>
</dbReference>
<comment type="caution">
    <text evidence="9">The sequence shown here is derived from an EMBL/GenBank/DDBJ whole genome shotgun (WGS) entry which is preliminary data.</text>
</comment>
<dbReference type="Proteomes" id="UP001178507">
    <property type="component" value="Unassembled WGS sequence"/>
</dbReference>
<sequence length="616" mass="70097">RQVEELQHSQALCQDVSSMKQDLQGFQQQEELDFKTVVSEIARVQQALHLDFVKVLQEDLGRKLPRAGSRLTQAKKTSSCEDAQVGSALGSLLKAPGSPSSSRSKSPSPFQDLKRFRDWFAQTDPLPRKEAHCQTESSLYLDSFAPKDQRKRESRHSNKPMLEETASRQFGGGEEQFREKARAAAMKPPYSVYDYYHETGCCQAIAKHPHFETVTLALVFLNACWMAVDIDLNPAVLLIDSHLTFVIVENVFCGYFFLELLIRFGAFERKCDAFRDLWFISDLFLSFLYVLDTWVVTILVVVGGVRLNAGTSSMTILRMLRMVRLCRLTRLAKLLRAVPELVIIMKGIGFAARSVAVFFIFWTLITYAFSIAIRQLTDKTEVGNTYFATVPETMNILLLQGLFPESIQLLDAISDGSTWYLWPLTVFFLALVSLTVMYMLVGVLVEVVQVVSSVERESLSVTFMASEMRYELKKLGFQPDGPISKSDFQRAVVEPPIARIVHAVGVDVVMLCDMLDLLFEEVEKEGMLGMPFAMLIENILSMRGSNPARVKDCVEQIKMFKLILHERNESLMKKLKREFDTLKLDMTDMKDDLKDLREAEVREKQMKLMRPPEDSD</sequence>
<keyword evidence="4 7" id="KW-0472">Membrane</keyword>
<evidence type="ECO:0000256" key="3">
    <source>
        <dbReference type="ARBA" id="ARBA00022989"/>
    </source>
</evidence>
<keyword evidence="2 7" id="KW-0812">Transmembrane</keyword>
<dbReference type="Gene3D" id="1.20.120.350">
    <property type="entry name" value="Voltage-gated potassium channels. Chain C"/>
    <property type="match status" value="1"/>
</dbReference>
<evidence type="ECO:0000256" key="5">
    <source>
        <dbReference type="SAM" id="Coils"/>
    </source>
</evidence>
<dbReference type="PANTHER" id="PTHR10037">
    <property type="entry name" value="VOLTAGE-GATED CATION CHANNEL CALCIUM AND SODIUM"/>
    <property type="match status" value="1"/>
</dbReference>
<accession>A0AA36N6Q9</accession>
<feature type="non-terminal residue" evidence="9">
    <location>
        <position position="1"/>
    </location>
</feature>
<organism evidence="9 10">
    <name type="scientific">Effrenium voratum</name>
    <dbReference type="NCBI Taxonomy" id="2562239"/>
    <lineage>
        <taxon>Eukaryota</taxon>
        <taxon>Sar</taxon>
        <taxon>Alveolata</taxon>
        <taxon>Dinophyceae</taxon>
        <taxon>Suessiales</taxon>
        <taxon>Symbiodiniaceae</taxon>
        <taxon>Effrenium</taxon>
    </lineage>
</organism>
<dbReference type="InterPro" id="IPR005821">
    <property type="entry name" value="Ion_trans_dom"/>
</dbReference>
<evidence type="ECO:0000256" key="1">
    <source>
        <dbReference type="ARBA" id="ARBA00004141"/>
    </source>
</evidence>
<feature type="domain" description="Ion transport" evidence="8">
    <location>
        <begin position="208"/>
        <end position="450"/>
    </location>
</feature>